<dbReference type="SUPFAM" id="SSF53448">
    <property type="entry name" value="Nucleotide-diphospho-sugar transferases"/>
    <property type="match status" value="1"/>
</dbReference>
<keyword evidence="4" id="KW-1133">Transmembrane helix</keyword>
<sequence>MGLIIFFYFIIFFISAKQLRKHYFLDEKEPYKQLLTSKDTKPISIIVPAYNEEIGIYNSVRSLLSINYPEYEIIVVNDGSKDNTVKEMIDRFQMVKVNLVVRTRLATEKVRAIYKSEIYDQLYLVDKENGGKSDALNAGMNVSHYPYICSLDGDSVLERDAFLKVMKPIIDSNGEVIVTGGSIRIANGCEIERGEIMRVGLAKSPIVVMQVVEYLRAFLMGRVGLSRHNLLLIVSGAFGVFHKEWVIKAGGYRTKTVGEDMELIVRLHRLIKEEKSTKRIEYVPDPVCWTEAPDSLKILRRQRSRWHRGLFESLWIHKKMIFNRKYGLVGFISMPYFLFIELLSAVLEFIGYLILIFGLLFSLINVKIALLLFLVSFLYGSILSMSAVLLEEWSLRKYETKRELARLFFYSLTEAFWYRPLTVIWRFEGFVQAIFKREGKWGEMTRKGISK</sequence>
<proteinExistence type="inferred from homology"/>
<keyword evidence="2" id="KW-0328">Glycosyltransferase</keyword>
<dbReference type="Gene3D" id="3.90.550.10">
    <property type="entry name" value="Spore Coat Polysaccharide Biosynthesis Protein SpsA, Chain A"/>
    <property type="match status" value="1"/>
</dbReference>
<dbReference type="PANTHER" id="PTHR43630">
    <property type="entry name" value="POLY-BETA-1,6-N-ACETYL-D-GLUCOSAMINE SYNTHASE"/>
    <property type="match status" value="1"/>
</dbReference>
<gene>
    <name evidence="5" type="ORF">DS745_08760</name>
</gene>
<evidence type="ECO:0000256" key="2">
    <source>
        <dbReference type="ARBA" id="ARBA00022676"/>
    </source>
</evidence>
<name>A0A4Q0VUK8_9BACI</name>
<dbReference type="Pfam" id="PF13641">
    <property type="entry name" value="Glyco_tranf_2_3"/>
    <property type="match status" value="1"/>
</dbReference>
<evidence type="ECO:0000313" key="5">
    <source>
        <dbReference type="EMBL" id="RXJ01915.1"/>
    </source>
</evidence>
<keyword evidence="6" id="KW-1185">Reference proteome</keyword>
<keyword evidence="4" id="KW-0472">Membrane</keyword>
<evidence type="ECO:0000313" key="6">
    <source>
        <dbReference type="Proteomes" id="UP000290649"/>
    </source>
</evidence>
<dbReference type="InterPro" id="IPR029044">
    <property type="entry name" value="Nucleotide-diphossugar_trans"/>
</dbReference>
<dbReference type="AlphaFoldDB" id="A0A4Q0VUK8"/>
<comment type="similarity">
    <text evidence="1">Belongs to the glycosyltransferase 2 family.</text>
</comment>
<dbReference type="GO" id="GO:0016757">
    <property type="term" value="F:glycosyltransferase activity"/>
    <property type="evidence" value="ECO:0007669"/>
    <property type="project" value="UniProtKB-KW"/>
</dbReference>
<dbReference type="EMBL" id="QOUX01000030">
    <property type="protein sequence ID" value="RXJ01915.1"/>
    <property type="molecule type" value="Genomic_DNA"/>
</dbReference>
<dbReference type="OrthoDB" id="9766299at2"/>
<dbReference type="Proteomes" id="UP000290649">
    <property type="component" value="Unassembled WGS sequence"/>
</dbReference>
<protein>
    <submittedName>
        <fullName evidence="5">Glycosyltransferase</fullName>
    </submittedName>
</protein>
<feature type="transmembrane region" description="Helical" evidence="4">
    <location>
        <begin position="368"/>
        <end position="387"/>
    </location>
</feature>
<keyword evidence="3 5" id="KW-0808">Transferase</keyword>
<comment type="caution">
    <text evidence="5">The sequence shown here is derived from an EMBL/GenBank/DDBJ whole genome shotgun (WGS) entry which is preliminary data.</text>
</comment>
<feature type="transmembrane region" description="Helical" evidence="4">
    <location>
        <begin position="336"/>
        <end position="361"/>
    </location>
</feature>
<organism evidence="5 6">
    <name type="scientific">Anaerobacillus alkaliphilus</name>
    <dbReference type="NCBI Taxonomy" id="1548597"/>
    <lineage>
        <taxon>Bacteria</taxon>
        <taxon>Bacillati</taxon>
        <taxon>Bacillota</taxon>
        <taxon>Bacilli</taxon>
        <taxon>Bacillales</taxon>
        <taxon>Bacillaceae</taxon>
        <taxon>Anaerobacillus</taxon>
    </lineage>
</organism>
<dbReference type="CDD" id="cd06423">
    <property type="entry name" value="CESA_like"/>
    <property type="match status" value="1"/>
</dbReference>
<reference evidence="5 6" key="1">
    <citation type="journal article" date="2019" name="Int. J. Syst. Evol. Microbiol.">
        <title>Anaerobacillus alkaliphilus sp. nov., a novel alkaliphilic and moderately halophilic bacterium.</title>
        <authorList>
            <person name="Borsodi A.K."/>
            <person name="Aszalos J.M."/>
            <person name="Bihari P."/>
            <person name="Nagy I."/>
            <person name="Schumann P."/>
            <person name="Sproer C."/>
            <person name="Kovacs A.L."/>
            <person name="Boka K."/>
            <person name="Dobosy P."/>
            <person name="Ovari M."/>
            <person name="Szili-Kovacs T."/>
            <person name="Toth E."/>
        </authorList>
    </citation>
    <scope>NUCLEOTIDE SEQUENCE [LARGE SCALE GENOMIC DNA]</scope>
    <source>
        <strain evidence="5 6">B16-10</strain>
    </source>
</reference>
<dbReference type="PANTHER" id="PTHR43630:SF1">
    <property type="entry name" value="POLY-BETA-1,6-N-ACETYL-D-GLUCOSAMINE SYNTHASE"/>
    <property type="match status" value="1"/>
</dbReference>
<dbReference type="RefSeq" id="WP_129077872.1">
    <property type="nucleotide sequence ID" value="NZ_QOUX01000030.1"/>
</dbReference>
<evidence type="ECO:0000256" key="3">
    <source>
        <dbReference type="ARBA" id="ARBA00022679"/>
    </source>
</evidence>
<evidence type="ECO:0000256" key="4">
    <source>
        <dbReference type="SAM" id="Phobius"/>
    </source>
</evidence>
<accession>A0A4Q0VUK8</accession>
<evidence type="ECO:0000256" key="1">
    <source>
        <dbReference type="ARBA" id="ARBA00006739"/>
    </source>
</evidence>
<keyword evidence="4" id="KW-0812">Transmembrane</keyword>